<sequence precursor="true">MKYVLCLAGLAGLLTVIGCESEHHDHGGQGGYGNDTYYGSGYGPSGDRFRGYDKAPPQYREGQWDRDYRNYPQ</sequence>
<evidence type="ECO:0000256" key="1">
    <source>
        <dbReference type="SAM" id="MobiDB-lite"/>
    </source>
</evidence>
<accession>B9XKN5</accession>
<evidence type="ECO:0008006" key="4">
    <source>
        <dbReference type="Google" id="ProtNLM"/>
    </source>
</evidence>
<dbReference type="RefSeq" id="WP_007416371.1">
    <property type="nucleotide sequence ID" value="NZ_ABOX02000026.1"/>
</dbReference>
<protein>
    <recommendedName>
        <fullName evidence="4">Lipoprotein</fullName>
    </recommendedName>
</protein>
<dbReference type="Proteomes" id="UP000003688">
    <property type="component" value="Unassembled WGS sequence"/>
</dbReference>
<feature type="region of interest" description="Disordered" evidence="1">
    <location>
        <begin position="44"/>
        <end position="73"/>
    </location>
</feature>
<dbReference type="EMBL" id="ABOX02000026">
    <property type="protein sequence ID" value="EEF59528.1"/>
    <property type="molecule type" value="Genomic_DNA"/>
</dbReference>
<dbReference type="AlphaFoldDB" id="B9XKN5"/>
<evidence type="ECO:0000313" key="2">
    <source>
        <dbReference type="EMBL" id="EEF59528.1"/>
    </source>
</evidence>
<organism evidence="2 3">
    <name type="scientific">Pedosphaera parvula (strain Ellin514)</name>
    <dbReference type="NCBI Taxonomy" id="320771"/>
    <lineage>
        <taxon>Bacteria</taxon>
        <taxon>Pseudomonadati</taxon>
        <taxon>Verrucomicrobiota</taxon>
        <taxon>Pedosphaerae</taxon>
        <taxon>Pedosphaerales</taxon>
        <taxon>Pedosphaeraceae</taxon>
        <taxon>Pedosphaera</taxon>
    </lineage>
</organism>
<reference evidence="2 3" key="1">
    <citation type="journal article" date="2011" name="J. Bacteriol.">
        <title>Genome sequence of 'Pedosphaera parvula' Ellin514, an aerobic Verrucomicrobial isolate from pasture soil.</title>
        <authorList>
            <person name="Kant R."/>
            <person name="van Passel M.W."/>
            <person name="Sangwan P."/>
            <person name="Palva A."/>
            <person name="Lucas S."/>
            <person name="Copeland A."/>
            <person name="Lapidus A."/>
            <person name="Glavina Del Rio T."/>
            <person name="Dalin E."/>
            <person name="Tice H."/>
            <person name="Bruce D."/>
            <person name="Goodwin L."/>
            <person name="Pitluck S."/>
            <person name="Chertkov O."/>
            <person name="Larimer F.W."/>
            <person name="Land M.L."/>
            <person name="Hauser L."/>
            <person name="Brettin T.S."/>
            <person name="Detter J.C."/>
            <person name="Han S."/>
            <person name="de Vos W.M."/>
            <person name="Janssen P.H."/>
            <person name="Smidt H."/>
        </authorList>
    </citation>
    <scope>NUCLEOTIDE SEQUENCE [LARGE SCALE GENOMIC DNA]</scope>
    <source>
        <strain evidence="2 3">Ellin514</strain>
    </source>
</reference>
<dbReference type="PROSITE" id="PS51257">
    <property type="entry name" value="PROKAR_LIPOPROTEIN"/>
    <property type="match status" value="1"/>
</dbReference>
<feature type="compositionally biased region" description="Basic and acidic residues" evidence="1">
    <location>
        <begin position="62"/>
        <end position="73"/>
    </location>
</feature>
<gene>
    <name evidence="2" type="ORF">Cflav_PD2435</name>
</gene>
<keyword evidence="3" id="KW-1185">Reference proteome</keyword>
<evidence type="ECO:0000313" key="3">
    <source>
        <dbReference type="Proteomes" id="UP000003688"/>
    </source>
</evidence>
<comment type="caution">
    <text evidence="2">The sequence shown here is derived from an EMBL/GenBank/DDBJ whole genome shotgun (WGS) entry which is preliminary data.</text>
</comment>
<name>B9XKN5_PEDPL</name>
<proteinExistence type="predicted"/>